<organism evidence="5">
    <name type="scientific">Haemonchus placei</name>
    <name type="common">Barber's pole worm</name>
    <dbReference type="NCBI Taxonomy" id="6290"/>
    <lineage>
        <taxon>Eukaryota</taxon>
        <taxon>Metazoa</taxon>
        <taxon>Ecdysozoa</taxon>
        <taxon>Nematoda</taxon>
        <taxon>Chromadorea</taxon>
        <taxon>Rhabditida</taxon>
        <taxon>Rhabditina</taxon>
        <taxon>Rhabditomorpha</taxon>
        <taxon>Strongyloidea</taxon>
        <taxon>Trichostrongylidae</taxon>
        <taxon>Haemonchus</taxon>
    </lineage>
</organism>
<protein>
    <submittedName>
        <fullName evidence="5">Secreted protein</fullName>
    </submittedName>
</protein>
<evidence type="ECO:0000256" key="2">
    <source>
        <dbReference type="SAM" id="SignalP"/>
    </source>
</evidence>
<evidence type="ECO:0000313" key="5">
    <source>
        <dbReference type="WBParaSite" id="HPLM_0001990101-mRNA-1"/>
    </source>
</evidence>
<dbReference type="Proteomes" id="UP000268014">
    <property type="component" value="Unassembled WGS sequence"/>
</dbReference>
<gene>
    <name evidence="3" type="ORF">HPLM_LOCUS19893</name>
</gene>
<dbReference type="WBParaSite" id="HPLM_0001990101-mRNA-1">
    <property type="protein sequence ID" value="HPLM_0001990101-mRNA-1"/>
    <property type="gene ID" value="HPLM_0001990101"/>
</dbReference>
<feature type="region of interest" description="Disordered" evidence="1">
    <location>
        <begin position="33"/>
        <end position="59"/>
    </location>
</feature>
<dbReference type="EMBL" id="UZAF01021676">
    <property type="protein sequence ID" value="VDO80032.1"/>
    <property type="molecule type" value="Genomic_DNA"/>
</dbReference>
<keyword evidence="2" id="KW-0732">Signal</keyword>
<name>A0A0N4X6A9_HAEPC</name>
<evidence type="ECO:0000256" key="1">
    <source>
        <dbReference type="SAM" id="MobiDB-lite"/>
    </source>
</evidence>
<feature type="chain" id="PRO_5043124366" evidence="2">
    <location>
        <begin position="17"/>
        <end position="93"/>
    </location>
</feature>
<dbReference type="OMA" id="GGFCKMK"/>
<sequence>MAFFLFVFFFVASVSSKSLDLTKVNVDELSSDAQKPVFPGAPSDDADDEHFDEDDSDALEEEDAASLLLGKDLQDEIFGSYQEGYLSGSVQPL</sequence>
<feature type="signal peptide" evidence="2">
    <location>
        <begin position="1"/>
        <end position="16"/>
    </location>
</feature>
<dbReference type="AlphaFoldDB" id="A0A0N4X6A9"/>
<reference evidence="5" key="1">
    <citation type="submission" date="2017-02" db="UniProtKB">
        <authorList>
            <consortium name="WormBaseParasite"/>
        </authorList>
    </citation>
    <scope>IDENTIFICATION</scope>
</reference>
<reference evidence="3 4" key="2">
    <citation type="submission" date="2018-11" db="EMBL/GenBank/DDBJ databases">
        <authorList>
            <consortium name="Pathogen Informatics"/>
        </authorList>
    </citation>
    <scope>NUCLEOTIDE SEQUENCE [LARGE SCALE GENOMIC DNA]</scope>
    <source>
        <strain evidence="3 4">MHpl1</strain>
    </source>
</reference>
<proteinExistence type="predicted"/>
<evidence type="ECO:0000313" key="3">
    <source>
        <dbReference type="EMBL" id="VDO80032.1"/>
    </source>
</evidence>
<evidence type="ECO:0000313" key="4">
    <source>
        <dbReference type="Proteomes" id="UP000268014"/>
    </source>
</evidence>
<keyword evidence="4" id="KW-1185">Reference proteome</keyword>
<accession>A0A0N4X6A9</accession>
<feature type="compositionally biased region" description="Acidic residues" evidence="1">
    <location>
        <begin position="44"/>
        <end position="59"/>
    </location>
</feature>